<organism evidence="5 6">
    <name type="scientific">Gloeocapsopsis dulcis AAB1 = 1H9</name>
    <dbReference type="NCBI Taxonomy" id="1433147"/>
    <lineage>
        <taxon>Bacteria</taxon>
        <taxon>Bacillati</taxon>
        <taxon>Cyanobacteriota</taxon>
        <taxon>Cyanophyceae</taxon>
        <taxon>Oscillatoriophycideae</taxon>
        <taxon>Chroococcales</taxon>
        <taxon>Chroococcaceae</taxon>
        <taxon>Gloeocapsopsis</taxon>
        <taxon>Gloeocapsopsis dulcis</taxon>
    </lineage>
</organism>
<dbReference type="InterPro" id="IPR036736">
    <property type="entry name" value="ACP-like_sf"/>
</dbReference>
<comment type="cofactor">
    <cofactor evidence="1">
        <name>pantetheine 4'-phosphate</name>
        <dbReference type="ChEBI" id="CHEBI:47942"/>
    </cofactor>
</comment>
<evidence type="ECO:0000256" key="3">
    <source>
        <dbReference type="ARBA" id="ARBA00022553"/>
    </source>
</evidence>
<dbReference type="GO" id="GO:0005737">
    <property type="term" value="C:cytoplasm"/>
    <property type="evidence" value="ECO:0007669"/>
    <property type="project" value="TreeGrafter"/>
</dbReference>
<gene>
    <name evidence="5" type="ORF">BWI75_25705</name>
</gene>
<dbReference type="EMBL" id="NAPY01000099">
    <property type="protein sequence ID" value="MUL39556.1"/>
    <property type="molecule type" value="Genomic_DNA"/>
</dbReference>
<dbReference type="PROSITE" id="PS50075">
    <property type="entry name" value="CARRIER"/>
    <property type="match status" value="1"/>
</dbReference>
<evidence type="ECO:0000313" key="5">
    <source>
        <dbReference type="EMBL" id="MUL39556.1"/>
    </source>
</evidence>
<evidence type="ECO:0000256" key="2">
    <source>
        <dbReference type="ARBA" id="ARBA00022450"/>
    </source>
</evidence>
<accession>A0A6N8G818</accession>
<proteinExistence type="predicted"/>
<dbReference type="Gene3D" id="1.10.1200.10">
    <property type="entry name" value="ACP-like"/>
    <property type="match status" value="1"/>
</dbReference>
<dbReference type="GO" id="GO:0043041">
    <property type="term" value="P:amino acid activation for nonribosomal peptide biosynthetic process"/>
    <property type="evidence" value="ECO:0007669"/>
    <property type="project" value="TreeGrafter"/>
</dbReference>
<protein>
    <recommendedName>
        <fullName evidence="4">Carrier domain-containing protein</fullName>
    </recommendedName>
</protein>
<dbReference type="AlphaFoldDB" id="A0A6N8G818"/>
<keyword evidence="2" id="KW-0596">Phosphopantetheine</keyword>
<sequence length="118" mass="13424">MGTTSVQPRNHLEISIASIWQKVLKIENIGIYDNFFEIGGHSLLLLQVHSQLCEIFSTNLLVIDLFKYPTISSLADFLGLANTNELSNVHQTEARNEQLKKGKTRINQFLKISKRNNL</sequence>
<evidence type="ECO:0000256" key="1">
    <source>
        <dbReference type="ARBA" id="ARBA00001957"/>
    </source>
</evidence>
<dbReference type="PANTHER" id="PTHR45527">
    <property type="entry name" value="NONRIBOSOMAL PEPTIDE SYNTHETASE"/>
    <property type="match status" value="1"/>
</dbReference>
<dbReference type="FunFam" id="1.10.1200.10:FF:000005">
    <property type="entry name" value="Nonribosomal peptide synthetase 1"/>
    <property type="match status" value="1"/>
</dbReference>
<dbReference type="InterPro" id="IPR009081">
    <property type="entry name" value="PP-bd_ACP"/>
</dbReference>
<keyword evidence="3" id="KW-0597">Phosphoprotein</keyword>
<feature type="domain" description="Carrier" evidence="4">
    <location>
        <begin position="7"/>
        <end position="82"/>
    </location>
</feature>
<reference evidence="5 6" key="1">
    <citation type="journal article" date="2019" name="Front. Microbiol.">
        <title>Genomic Features for Desiccation Tolerance and Sugar Biosynthesis in the Extremophile Gloeocapsopsis sp. UTEX B3054.</title>
        <authorList>
            <person name="Urrejola C."/>
            <person name="Alcorta J."/>
            <person name="Salas L."/>
            <person name="Vasquez M."/>
            <person name="Polz M.F."/>
            <person name="Vicuna R."/>
            <person name="Diez B."/>
        </authorList>
    </citation>
    <scope>NUCLEOTIDE SEQUENCE [LARGE SCALE GENOMIC DNA]</scope>
    <source>
        <strain evidence="5 6">1H9</strain>
    </source>
</reference>
<dbReference type="GO" id="GO:0044550">
    <property type="term" value="P:secondary metabolite biosynthetic process"/>
    <property type="evidence" value="ECO:0007669"/>
    <property type="project" value="TreeGrafter"/>
</dbReference>
<dbReference type="PANTHER" id="PTHR45527:SF1">
    <property type="entry name" value="FATTY ACID SYNTHASE"/>
    <property type="match status" value="1"/>
</dbReference>
<keyword evidence="6" id="KW-1185">Reference proteome</keyword>
<dbReference type="GO" id="GO:0031177">
    <property type="term" value="F:phosphopantetheine binding"/>
    <property type="evidence" value="ECO:0007669"/>
    <property type="project" value="TreeGrafter"/>
</dbReference>
<evidence type="ECO:0000259" key="4">
    <source>
        <dbReference type="PROSITE" id="PS50075"/>
    </source>
</evidence>
<dbReference type="Pfam" id="PF00550">
    <property type="entry name" value="PP-binding"/>
    <property type="match status" value="1"/>
</dbReference>
<comment type="caution">
    <text evidence="5">The sequence shown here is derived from an EMBL/GenBank/DDBJ whole genome shotgun (WGS) entry which is preliminary data.</text>
</comment>
<name>A0A6N8G818_9CHRO</name>
<dbReference type="Proteomes" id="UP000441797">
    <property type="component" value="Unassembled WGS sequence"/>
</dbReference>
<evidence type="ECO:0000313" key="6">
    <source>
        <dbReference type="Proteomes" id="UP000441797"/>
    </source>
</evidence>
<dbReference type="SUPFAM" id="SSF47336">
    <property type="entry name" value="ACP-like"/>
    <property type="match status" value="1"/>
</dbReference>